<proteinExistence type="predicted"/>
<dbReference type="Proteomes" id="UP000642748">
    <property type="component" value="Unassembled WGS sequence"/>
</dbReference>
<protein>
    <recommendedName>
        <fullName evidence="1">Alpha/beta hydrolase domain-containing protein</fullName>
    </recommendedName>
</protein>
<keyword evidence="3" id="KW-1185">Reference proteome</keyword>
<evidence type="ECO:0000313" key="2">
    <source>
        <dbReference type="EMBL" id="GIH15251.1"/>
    </source>
</evidence>
<gene>
    <name evidence="2" type="ORF">Raf01_34230</name>
</gene>
<accession>A0A8J3VR67</accession>
<evidence type="ECO:0000313" key="3">
    <source>
        <dbReference type="Proteomes" id="UP000642748"/>
    </source>
</evidence>
<dbReference type="InterPro" id="IPR045394">
    <property type="entry name" value="Abhydrolase_dom"/>
</dbReference>
<organism evidence="2 3">
    <name type="scientific">Rugosimonospora africana</name>
    <dbReference type="NCBI Taxonomy" id="556532"/>
    <lineage>
        <taxon>Bacteria</taxon>
        <taxon>Bacillati</taxon>
        <taxon>Actinomycetota</taxon>
        <taxon>Actinomycetes</taxon>
        <taxon>Micromonosporales</taxon>
        <taxon>Micromonosporaceae</taxon>
        <taxon>Rugosimonospora</taxon>
    </lineage>
</organism>
<sequence length="527" mass="55119">MTGGDGTASGGLRGAIARASGADVMTRARRTRTLLAVILAAATLLLAPSATAATATPTVLRAEAVPDPLVTGPVSGGSGRPVTSSPVPLGPSGYVEQEWFLSGTATGYTQAGNWGSDGRWAVQPAEQAAYRTRILVRRPADPARFNGTVVVEWLDLPGAQDGVDLDPDFLYEHAELLRAGYAWVGVSAQEQGVSSLRSLDPDRYGTLNHPGDTFSYSIFSQATQALRHPRGGDPLGGLRPSAFIADGYSGSSARMVTYTNAIQPIDHLFNGVLIHSRWARSAPISQTPQAQQPAPPIVETRTDLRAPVLTVETESEILQTYSLHPMLNYYPATQADSRGFRLWEVPGTSHVDAGLDALLAKETGSPVTPCALPANDGQEEAVMDAALARLNRWVRTGTAAPRAPRIRVGADASAIARDGYGNALGGVRTPSLQAPTSTLTGAGNTGASPQCEIEGTTTPFTGAQLRALYPTHTAYVAAVTRAADRDVAAGFLLPLDAAELIWTADRTGAAPTVLPPGSGIVCAVCRD</sequence>
<evidence type="ECO:0000259" key="1">
    <source>
        <dbReference type="Pfam" id="PF20091"/>
    </source>
</evidence>
<comment type="caution">
    <text evidence="2">The sequence shown here is derived from an EMBL/GenBank/DDBJ whole genome shotgun (WGS) entry which is preliminary data.</text>
</comment>
<feature type="domain" description="Alpha/beta hydrolase" evidence="1">
    <location>
        <begin position="70"/>
        <end position="501"/>
    </location>
</feature>
<dbReference type="EMBL" id="BONZ01000032">
    <property type="protein sequence ID" value="GIH15251.1"/>
    <property type="molecule type" value="Genomic_DNA"/>
</dbReference>
<dbReference type="AlphaFoldDB" id="A0A8J3VR67"/>
<dbReference type="Pfam" id="PF20091">
    <property type="entry name" value="Abhydrolase_10"/>
    <property type="match status" value="1"/>
</dbReference>
<reference evidence="2" key="1">
    <citation type="submission" date="2021-01" db="EMBL/GenBank/DDBJ databases">
        <title>Whole genome shotgun sequence of Rugosimonospora africana NBRC 104875.</title>
        <authorList>
            <person name="Komaki H."/>
            <person name="Tamura T."/>
        </authorList>
    </citation>
    <scope>NUCLEOTIDE SEQUENCE</scope>
    <source>
        <strain evidence="2">NBRC 104875</strain>
    </source>
</reference>
<name>A0A8J3VR67_9ACTN</name>